<comment type="caution">
    <text evidence="2">The sequence shown here is derived from an EMBL/GenBank/DDBJ whole genome shotgun (WGS) entry which is preliminary data.</text>
</comment>
<gene>
    <name evidence="2" type="ORF">JG687_00014699</name>
</gene>
<feature type="region of interest" description="Disordered" evidence="1">
    <location>
        <begin position="22"/>
        <end position="117"/>
    </location>
</feature>
<dbReference type="Proteomes" id="UP000688947">
    <property type="component" value="Unassembled WGS sequence"/>
</dbReference>
<name>A0A8T1TYZ7_9STRA</name>
<dbReference type="EMBL" id="JAENGZ010001219">
    <property type="protein sequence ID" value="KAG6949678.1"/>
    <property type="molecule type" value="Genomic_DNA"/>
</dbReference>
<evidence type="ECO:0000256" key="1">
    <source>
        <dbReference type="SAM" id="MobiDB-lite"/>
    </source>
</evidence>
<protein>
    <submittedName>
        <fullName evidence="2">Uncharacterized protein</fullName>
    </submittedName>
</protein>
<evidence type="ECO:0000313" key="2">
    <source>
        <dbReference type="EMBL" id="KAG6949678.1"/>
    </source>
</evidence>
<sequence length="290" mass="32615">MMIELVNSQMVTANQAANQIYSQPDASDISDFKHDRQAGDKDAAHNSDKKSKNPRSKDPRKDKKSVEKSPAKLSKHRSGKDQQRRLQSKNPFSSDPDSSDDSSSIEESSSSSDWKRGLEEELAPATASTSAASIAYRSLIYAAALGIWPAKVKLREFCRNKGSPYDRYYELKPKKTESARSFLYHLNAAAKRADVDYEGSLSAQELHVRRFLKKLKDIDLRSTLQGQTFKSVRDLEKTLKRVEAVQQDDGYTTQPPKARDSKASGVRFSRFRRTVVTRVTKSAEEDSDAE</sequence>
<evidence type="ECO:0000313" key="3">
    <source>
        <dbReference type="Proteomes" id="UP000688947"/>
    </source>
</evidence>
<accession>A0A8T1TYZ7</accession>
<organism evidence="2 3">
    <name type="scientific">Phytophthora cactorum</name>
    <dbReference type="NCBI Taxonomy" id="29920"/>
    <lineage>
        <taxon>Eukaryota</taxon>
        <taxon>Sar</taxon>
        <taxon>Stramenopiles</taxon>
        <taxon>Oomycota</taxon>
        <taxon>Peronosporomycetes</taxon>
        <taxon>Peronosporales</taxon>
        <taxon>Peronosporaceae</taxon>
        <taxon>Phytophthora</taxon>
    </lineage>
</organism>
<dbReference type="AlphaFoldDB" id="A0A8T1TYZ7"/>
<dbReference type="VEuPathDB" id="FungiDB:PC110_g2983"/>
<dbReference type="OrthoDB" id="167584at2759"/>
<proteinExistence type="predicted"/>
<feature type="region of interest" description="Disordered" evidence="1">
    <location>
        <begin position="246"/>
        <end position="265"/>
    </location>
</feature>
<feature type="compositionally biased region" description="Basic and acidic residues" evidence="1">
    <location>
        <begin position="30"/>
        <end position="70"/>
    </location>
</feature>
<reference evidence="2" key="1">
    <citation type="submission" date="2021-01" db="EMBL/GenBank/DDBJ databases">
        <title>Phytophthora aleatoria, a newly-described species from Pinus radiata is distinct from Phytophthora cactorum isolates based on comparative genomics.</title>
        <authorList>
            <person name="Mcdougal R."/>
            <person name="Panda P."/>
            <person name="Williams N."/>
            <person name="Studholme D.J."/>
        </authorList>
    </citation>
    <scope>NUCLEOTIDE SEQUENCE</scope>
    <source>
        <strain evidence="2">NZFS 3830</strain>
    </source>
</reference>